<organism evidence="1 2">
    <name type="scientific">[Empedobacter] haloabium</name>
    <dbReference type="NCBI Taxonomy" id="592317"/>
    <lineage>
        <taxon>Bacteria</taxon>
        <taxon>Pseudomonadati</taxon>
        <taxon>Pseudomonadota</taxon>
        <taxon>Betaproteobacteria</taxon>
        <taxon>Burkholderiales</taxon>
        <taxon>Oxalobacteraceae</taxon>
        <taxon>Telluria group</taxon>
        <taxon>Telluria group incertae sedis</taxon>
    </lineage>
</organism>
<keyword evidence="2" id="KW-1185">Reference proteome</keyword>
<protein>
    <recommendedName>
        <fullName evidence="3">Lipoprotein</fullName>
    </recommendedName>
</protein>
<evidence type="ECO:0000313" key="1">
    <source>
        <dbReference type="EMBL" id="WUR13738.1"/>
    </source>
</evidence>
<dbReference type="EMBL" id="CP136508">
    <property type="protein sequence ID" value="WUR13738.1"/>
    <property type="molecule type" value="Genomic_DNA"/>
</dbReference>
<reference evidence="1 2" key="1">
    <citation type="journal article" date="2019" name="Int. J. Syst. Evol. Microbiol.">
        <title>The Draft Whole-Genome Sequence of the Antibiotic Producer Empedobacter haloabium ATCC 31962 Provides Indications for Its Taxonomic Reclassification.</title>
        <authorList>
            <person name="Miess H."/>
            <person name="Arlt P."/>
            <person name="Apel A.K."/>
            <person name="Weber T."/>
            <person name="Nieselt K."/>
            <person name="Hanssen F."/>
            <person name="Czemmel S."/>
            <person name="Nahnsen S."/>
            <person name="Gross H."/>
        </authorList>
    </citation>
    <scope>NUCLEOTIDE SEQUENCE [LARGE SCALE GENOMIC DNA]</scope>
    <source>
        <strain evidence="1 2">ATCC 31962</strain>
    </source>
</reference>
<accession>A0ABZ1UNR8</accession>
<dbReference type="Proteomes" id="UP000321323">
    <property type="component" value="Chromosome"/>
</dbReference>
<gene>
    <name evidence="1" type="ORF">E7V67_001145</name>
</gene>
<name>A0ABZ1UNR8_9BURK</name>
<evidence type="ECO:0008006" key="3">
    <source>
        <dbReference type="Google" id="ProtNLM"/>
    </source>
</evidence>
<proteinExistence type="predicted"/>
<evidence type="ECO:0000313" key="2">
    <source>
        <dbReference type="Proteomes" id="UP000321323"/>
    </source>
</evidence>
<sequence length="302" mass="32319">MNNLVPAATLVAAIFLAGCSREQPAEAAPPRITKAAAPEAVSAPPASTSTVADTYAELMRAVFGSHYRPAKGNALADMADPDDRRKRLPMVVTGVGSTRLPTGETVLAVNGEMADSDGEPQSGHSSSGLLSLYLLDKRDGQWQVRKRHESVASLGSFGQLGELKWVNLTKDKIGLAVLHGGTWQGQTITLLALFDPLADKIADLVGESIPVYSGNEGACGPSTDTCWEAEAQWHFEPGHAVYDDLVLTITGYEANAKHPDAEPKEDDEAVERIRKSLNAAVRYVYDGKRYQVHEGTNTIPGI</sequence>